<comment type="caution">
    <text evidence="1">The sequence shown here is derived from an EMBL/GenBank/DDBJ whole genome shotgun (WGS) entry which is preliminary data.</text>
</comment>
<reference evidence="1" key="1">
    <citation type="journal article" date="2015" name="Nature">
        <title>Complex archaea that bridge the gap between prokaryotes and eukaryotes.</title>
        <authorList>
            <person name="Spang A."/>
            <person name="Saw J.H."/>
            <person name="Jorgensen S.L."/>
            <person name="Zaremba-Niedzwiedzka K."/>
            <person name="Martijn J."/>
            <person name="Lind A.E."/>
            <person name="van Eijk R."/>
            <person name="Schleper C."/>
            <person name="Guy L."/>
            <person name="Ettema T.J."/>
        </authorList>
    </citation>
    <scope>NUCLEOTIDE SEQUENCE</scope>
</reference>
<proteinExistence type="predicted"/>
<dbReference type="AlphaFoldDB" id="A0A0F9LHV2"/>
<evidence type="ECO:0000313" key="1">
    <source>
        <dbReference type="EMBL" id="KKM27050.1"/>
    </source>
</evidence>
<sequence length="89" mass="9914">PDDFISDTLKNFDDGGWGGQYIICESSRIACIEIHNCDKAWKIAGVLTHEMDHVRGFIVKKHGLKGPEASAYLAGFIGRKLLPLVLRMK</sequence>
<evidence type="ECO:0008006" key="2">
    <source>
        <dbReference type="Google" id="ProtNLM"/>
    </source>
</evidence>
<accession>A0A0F9LHV2</accession>
<organism evidence="1">
    <name type="scientific">marine sediment metagenome</name>
    <dbReference type="NCBI Taxonomy" id="412755"/>
    <lineage>
        <taxon>unclassified sequences</taxon>
        <taxon>metagenomes</taxon>
        <taxon>ecological metagenomes</taxon>
    </lineage>
</organism>
<name>A0A0F9LHV2_9ZZZZ</name>
<feature type="non-terminal residue" evidence="1">
    <location>
        <position position="1"/>
    </location>
</feature>
<protein>
    <recommendedName>
        <fullName evidence="2">Peptide deformylase</fullName>
    </recommendedName>
</protein>
<gene>
    <name evidence="1" type="ORF">LCGC14_1578670</name>
</gene>
<dbReference type="EMBL" id="LAZR01012395">
    <property type="protein sequence ID" value="KKM27050.1"/>
    <property type="molecule type" value="Genomic_DNA"/>
</dbReference>